<dbReference type="AlphaFoldDB" id="A0AAN7BSH7"/>
<sequence length="477" mass="54729">MSGPSGPVSRNGPDSAKNASSTSPTPRRTLKHVGKPKEERNENVVPLRRCERKNDGPMKGFARWFVKHQIGLSFNLLALLFLAHGMPRAREHTSKYFTLSYYNPQSREYGLGANDSYLVAFFIVLFTLLRAATMEYVLAPFARSRGIAKQKDVTRFSEQAWLLLYYTVFWPLGVYIYRNSPSWLNLTELWTNWPNRELPGLLKGYILAQFAFWLQQLIVIHIEDRRKDHWQMFSHHIVTSTLIFAAYRQGYVRVGNLILVLMDVVDIFLPVAKCLKYMGFTTLCDVVFALFMISWVIARHILYMLVCWSIWDHIPKVISPGCYYSTVGENRGPFPPPTEKAFKLFLEPLWDNEAPLCFNETVQYSFLAMLLFLQGLTVMWFCMILRVAVKVIRGGSAEDSRSDDEADEVEDEDDFVLEEAQPLEQEVGVGEIDLKNWERRTRAKRTAAATTATGVSLPGHSDRKELLGRIGCEKQVE</sequence>
<dbReference type="GO" id="GO:0016020">
    <property type="term" value="C:membrane"/>
    <property type="evidence" value="ECO:0007669"/>
    <property type="project" value="UniProtKB-SubCell"/>
</dbReference>
<feature type="transmembrane region" description="Helical" evidence="8">
    <location>
        <begin position="257"/>
        <end position="275"/>
    </location>
</feature>
<keyword evidence="5 6" id="KW-0472">Membrane</keyword>
<reference evidence="10" key="1">
    <citation type="journal article" date="2023" name="Mol. Phylogenet. Evol.">
        <title>Genome-scale phylogeny and comparative genomics of the fungal order Sordariales.</title>
        <authorList>
            <person name="Hensen N."/>
            <person name="Bonometti L."/>
            <person name="Westerberg I."/>
            <person name="Brannstrom I.O."/>
            <person name="Guillou S."/>
            <person name="Cros-Aarteil S."/>
            <person name="Calhoun S."/>
            <person name="Haridas S."/>
            <person name="Kuo A."/>
            <person name="Mondo S."/>
            <person name="Pangilinan J."/>
            <person name="Riley R."/>
            <person name="LaButti K."/>
            <person name="Andreopoulos B."/>
            <person name="Lipzen A."/>
            <person name="Chen C."/>
            <person name="Yan M."/>
            <person name="Daum C."/>
            <person name="Ng V."/>
            <person name="Clum A."/>
            <person name="Steindorff A."/>
            <person name="Ohm R.A."/>
            <person name="Martin F."/>
            <person name="Silar P."/>
            <person name="Natvig D.O."/>
            <person name="Lalanne C."/>
            <person name="Gautier V."/>
            <person name="Ament-Velasquez S.L."/>
            <person name="Kruys A."/>
            <person name="Hutchinson M.I."/>
            <person name="Powell A.J."/>
            <person name="Barry K."/>
            <person name="Miller A.N."/>
            <person name="Grigoriev I.V."/>
            <person name="Debuchy R."/>
            <person name="Gladieux P."/>
            <person name="Hiltunen Thoren M."/>
            <person name="Johannesson H."/>
        </authorList>
    </citation>
    <scope>NUCLEOTIDE SEQUENCE</scope>
    <source>
        <strain evidence="10">CBS 990.96</strain>
    </source>
</reference>
<evidence type="ECO:0000256" key="2">
    <source>
        <dbReference type="ARBA" id="ARBA00009808"/>
    </source>
</evidence>
<keyword evidence="3 6" id="KW-0812">Transmembrane</keyword>
<proteinExistence type="inferred from homology"/>
<feature type="transmembrane region" description="Helical" evidence="8">
    <location>
        <begin position="117"/>
        <end position="139"/>
    </location>
</feature>
<feature type="transmembrane region" description="Helical" evidence="8">
    <location>
        <begin position="287"/>
        <end position="311"/>
    </location>
</feature>
<protein>
    <submittedName>
        <fullName evidence="10">Sphingosine N-acyltransferase</fullName>
    </submittedName>
</protein>
<comment type="similarity">
    <text evidence="2">Belongs to the sphingosine N-acyltransferase family.</text>
</comment>
<dbReference type="PANTHER" id="PTHR12560">
    <property type="entry name" value="LONGEVITY ASSURANCE FACTOR 1 LAG1"/>
    <property type="match status" value="1"/>
</dbReference>
<dbReference type="PANTHER" id="PTHR12560:SF0">
    <property type="entry name" value="LD18904P"/>
    <property type="match status" value="1"/>
</dbReference>
<dbReference type="PROSITE" id="PS50922">
    <property type="entry name" value="TLC"/>
    <property type="match status" value="1"/>
</dbReference>
<name>A0AAN7BSH7_9PEZI</name>
<evidence type="ECO:0000256" key="4">
    <source>
        <dbReference type="ARBA" id="ARBA00022989"/>
    </source>
</evidence>
<feature type="transmembrane region" description="Helical" evidence="8">
    <location>
        <begin position="68"/>
        <end position="86"/>
    </location>
</feature>
<evidence type="ECO:0000256" key="3">
    <source>
        <dbReference type="ARBA" id="ARBA00022692"/>
    </source>
</evidence>
<reference evidence="10" key="2">
    <citation type="submission" date="2023-05" db="EMBL/GenBank/DDBJ databases">
        <authorList>
            <consortium name="Lawrence Berkeley National Laboratory"/>
            <person name="Steindorff A."/>
            <person name="Hensen N."/>
            <person name="Bonometti L."/>
            <person name="Westerberg I."/>
            <person name="Brannstrom I.O."/>
            <person name="Guillou S."/>
            <person name="Cros-Aarteil S."/>
            <person name="Calhoun S."/>
            <person name="Haridas S."/>
            <person name="Kuo A."/>
            <person name="Mondo S."/>
            <person name="Pangilinan J."/>
            <person name="Riley R."/>
            <person name="Labutti K."/>
            <person name="Andreopoulos B."/>
            <person name="Lipzen A."/>
            <person name="Chen C."/>
            <person name="Yanf M."/>
            <person name="Daum C."/>
            <person name="Ng V."/>
            <person name="Clum A."/>
            <person name="Ohm R."/>
            <person name="Martin F."/>
            <person name="Silar P."/>
            <person name="Natvig D."/>
            <person name="Lalanne C."/>
            <person name="Gautier V."/>
            <person name="Ament-Velasquez S.L."/>
            <person name="Kruys A."/>
            <person name="Hutchinson M.I."/>
            <person name="Powell A.J."/>
            <person name="Barry K."/>
            <person name="Miller A.N."/>
            <person name="Grigoriev I.V."/>
            <person name="Debuchy R."/>
            <person name="Gladieux P."/>
            <person name="Thoren M.H."/>
            <person name="Johannesson H."/>
        </authorList>
    </citation>
    <scope>NUCLEOTIDE SEQUENCE</scope>
    <source>
        <strain evidence="10">CBS 990.96</strain>
    </source>
</reference>
<dbReference type="EMBL" id="MU865314">
    <property type="protein sequence ID" value="KAK4228876.1"/>
    <property type="molecule type" value="Genomic_DNA"/>
</dbReference>
<feature type="transmembrane region" description="Helical" evidence="8">
    <location>
        <begin position="198"/>
        <end position="220"/>
    </location>
</feature>
<comment type="caution">
    <text evidence="10">The sequence shown here is derived from an EMBL/GenBank/DDBJ whole genome shotgun (WGS) entry which is preliminary data.</text>
</comment>
<evidence type="ECO:0000256" key="5">
    <source>
        <dbReference type="ARBA" id="ARBA00023136"/>
    </source>
</evidence>
<dbReference type="SMART" id="SM00724">
    <property type="entry name" value="TLC"/>
    <property type="match status" value="1"/>
</dbReference>
<evidence type="ECO:0000256" key="7">
    <source>
        <dbReference type="SAM" id="MobiDB-lite"/>
    </source>
</evidence>
<evidence type="ECO:0000256" key="1">
    <source>
        <dbReference type="ARBA" id="ARBA00004141"/>
    </source>
</evidence>
<dbReference type="InterPro" id="IPR006634">
    <property type="entry name" value="TLC-dom"/>
</dbReference>
<gene>
    <name evidence="10" type="ORF">QBC38DRAFT_136281</name>
</gene>
<keyword evidence="4 8" id="KW-1133">Transmembrane helix</keyword>
<accession>A0AAN7BSH7</accession>
<dbReference type="Pfam" id="PF03798">
    <property type="entry name" value="TRAM_LAG1_CLN8"/>
    <property type="match status" value="1"/>
</dbReference>
<keyword evidence="11" id="KW-1185">Reference proteome</keyword>
<dbReference type="InterPro" id="IPR016439">
    <property type="entry name" value="Lag1/Lac1-like"/>
</dbReference>
<feature type="compositionally biased region" description="Basic and acidic residues" evidence="7">
    <location>
        <begin position="35"/>
        <end position="51"/>
    </location>
</feature>
<evidence type="ECO:0000256" key="6">
    <source>
        <dbReference type="PROSITE-ProRule" id="PRU00205"/>
    </source>
</evidence>
<feature type="domain" description="TLC" evidence="9">
    <location>
        <begin position="151"/>
        <end position="393"/>
    </location>
</feature>
<evidence type="ECO:0000313" key="10">
    <source>
        <dbReference type="EMBL" id="KAK4228876.1"/>
    </source>
</evidence>
<feature type="compositionally biased region" description="Polar residues" evidence="7">
    <location>
        <begin position="17"/>
        <end position="26"/>
    </location>
</feature>
<evidence type="ECO:0000313" key="11">
    <source>
        <dbReference type="Proteomes" id="UP001301958"/>
    </source>
</evidence>
<feature type="transmembrane region" description="Helical" evidence="8">
    <location>
        <begin position="160"/>
        <end position="178"/>
    </location>
</feature>
<dbReference type="Proteomes" id="UP001301958">
    <property type="component" value="Unassembled WGS sequence"/>
</dbReference>
<evidence type="ECO:0000259" key="9">
    <source>
        <dbReference type="PROSITE" id="PS50922"/>
    </source>
</evidence>
<comment type="subcellular location">
    <subcellularLocation>
        <location evidence="1">Membrane</location>
        <topology evidence="1">Multi-pass membrane protein</topology>
    </subcellularLocation>
</comment>
<feature type="region of interest" description="Disordered" evidence="7">
    <location>
        <begin position="1"/>
        <end position="51"/>
    </location>
</feature>
<evidence type="ECO:0000256" key="8">
    <source>
        <dbReference type="SAM" id="Phobius"/>
    </source>
</evidence>
<feature type="transmembrane region" description="Helical" evidence="8">
    <location>
        <begin position="364"/>
        <end position="385"/>
    </location>
</feature>
<organism evidence="10 11">
    <name type="scientific">Podospora fimiseda</name>
    <dbReference type="NCBI Taxonomy" id="252190"/>
    <lineage>
        <taxon>Eukaryota</taxon>
        <taxon>Fungi</taxon>
        <taxon>Dikarya</taxon>
        <taxon>Ascomycota</taxon>
        <taxon>Pezizomycotina</taxon>
        <taxon>Sordariomycetes</taxon>
        <taxon>Sordariomycetidae</taxon>
        <taxon>Sordariales</taxon>
        <taxon>Podosporaceae</taxon>
        <taxon>Podospora</taxon>
    </lineage>
</organism>
<dbReference type="GO" id="GO:0046513">
    <property type="term" value="P:ceramide biosynthetic process"/>
    <property type="evidence" value="ECO:0007669"/>
    <property type="project" value="InterPro"/>
</dbReference>
<dbReference type="GO" id="GO:0050291">
    <property type="term" value="F:sphingosine N-acyltransferase activity"/>
    <property type="evidence" value="ECO:0007669"/>
    <property type="project" value="InterPro"/>
</dbReference>